<evidence type="ECO:0000313" key="2">
    <source>
        <dbReference type="EMBL" id="MXP44505.1"/>
    </source>
</evidence>
<gene>
    <name evidence="2" type="ORF">GRI65_08550</name>
</gene>
<protein>
    <submittedName>
        <fullName evidence="2">Uncharacterized protein</fullName>
    </submittedName>
</protein>
<organism evidence="2 3">
    <name type="scientific">Allopontixanthobacter sediminis</name>
    <dbReference type="NCBI Taxonomy" id="1689985"/>
    <lineage>
        <taxon>Bacteria</taxon>
        <taxon>Pseudomonadati</taxon>
        <taxon>Pseudomonadota</taxon>
        <taxon>Alphaproteobacteria</taxon>
        <taxon>Sphingomonadales</taxon>
        <taxon>Erythrobacteraceae</taxon>
        <taxon>Allopontixanthobacter</taxon>
    </lineage>
</organism>
<dbReference type="EMBL" id="WTYL01000002">
    <property type="protein sequence ID" value="MXP44505.1"/>
    <property type="molecule type" value="Genomic_DNA"/>
</dbReference>
<accession>A0A845B1Q4</accession>
<feature type="compositionally biased region" description="Polar residues" evidence="1">
    <location>
        <begin position="92"/>
        <end position="102"/>
    </location>
</feature>
<feature type="region of interest" description="Disordered" evidence="1">
    <location>
        <begin position="92"/>
        <end position="111"/>
    </location>
</feature>
<reference evidence="2 3" key="1">
    <citation type="submission" date="2019-12" db="EMBL/GenBank/DDBJ databases">
        <title>Genomic-based taxomic classification of the family Erythrobacteraceae.</title>
        <authorList>
            <person name="Xu L."/>
        </authorList>
    </citation>
    <scope>NUCLEOTIDE SEQUENCE [LARGE SCALE GENOMIC DNA]</scope>
    <source>
        <strain evidence="2 3">KCTC 42453</strain>
    </source>
</reference>
<sequence length="111" mass="12169">MIEGLSLLAALATPAAELERSGEFEVVTSLVLRTETMSSRDLRTANRYAECLSLPYFPSEAQFAAKRQACLSVLRDKPSKKLVEVAKSLDTVVQQSPGSEASLSVERNRHD</sequence>
<dbReference type="OrthoDB" id="9982306at2"/>
<name>A0A845B1Q4_9SPHN</name>
<proteinExistence type="predicted"/>
<comment type="caution">
    <text evidence="2">The sequence shown here is derived from an EMBL/GenBank/DDBJ whole genome shotgun (WGS) entry which is preliminary data.</text>
</comment>
<evidence type="ECO:0000313" key="3">
    <source>
        <dbReference type="Proteomes" id="UP000431922"/>
    </source>
</evidence>
<dbReference type="RefSeq" id="WP_160756089.1">
    <property type="nucleotide sequence ID" value="NZ_WTYL01000002.1"/>
</dbReference>
<dbReference type="Proteomes" id="UP000431922">
    <property type="component" value="Unassembled WGS sequence"/>
</dbReference>
<dbReference type="AlphaFoldDB" id="A0A845B1Q4"/>
<evidence type="ECO:0000256" key="1">
    <source>
        <dbReference type="SAM" id="MobiDB-lite"/>
    </source>
</evidence>
<keyword evidence="3" id="KW-1185">Reference proteome</keyword>